<accession>A0A7D9E9T2</accession>
<evidence type="ECO:0000313" key="2">
    <source>
        <dbReference type="Proteomes" id="UP001152795"/>
    </source>
</evidence>
<keyword evidence="2" id="KW-1185">Reference proteome</keyword>
<dbReference type="Proteomes" id="UP001152795">
    <property type="component" value="Unassembled WGS sequence"/>
</dbReference>
<name>A0A7D9E9T2_PARCT</name>
<organism evidence="1 2">
    <name type="scientific">Paramuricea clavata</name>
    <name type="common">Red gorgonian</name>
    <name type="synonym">Violescent sea-whip</name>
    <dbReference type="NCBI Taxonomy" id="317549"/>
    <lineage>
        <taxon>Eukaryota</taxon>
        <taxon>Metazoa</taxon>
        <taxon>Cnidaria</taxon>
        <taxon>Anthozoa</taxon>
        <taxon>Octocorallia</taxon>
        <taxon>Malacalcyonacea</taxon>
        <taxon>Plexauridae</taxon>
        <taxon>Paramuricea</taxon>
    </lineage>
</organism>
<proteinExistence type="predicted"/>
<sequence>MAKLSTKVIALCLLLSLTEFPCPSSSWLFRRPYNLKQDGKTGWYTWSCRGGSATQGYSPDRASARGNAREACRKRRYVLGKATKKAKTPNNSLQE</sequence>
<protein>
    <submittedName>
        <fullName evidence="1">Uncharacterized protein</fullName>
    </submittedName>
</protein>
<dbReference type="EMBL" id="CACRXK020005084">
    <property type="protein sequence ID" value="CAB4005060.1"/>
    <property type="molecule type" value="Genomic_DNA"/>
</dbReference>
<dbReference type="AlphaFoldDB" id="A0A7D9E9T2"/>
<evidence type="ECO:0000313" key="1">
    <source>
        <dbReference type="EMBL" id="CAB4005060.1"/>
    </source>
</evidence>
<reference evidence="1" key="1">
    <citation type="submission" date="2020-04" db="EMBL/GenBank/DDBJ databases">
        <authorList>
            <person name="Alioto T."/>
            <person name="Alioto T."/>
            <person name="Gomez Garrido J."/>
        </authorList>
    </citation>
    <scope>NUCLEOTIDE SEQUENCE</scope>
    <source>
        <strain evidence="1">A484AB</strain>
    </source>
</reference>
<comment type="caution">
    <text evidence="1">The sequence shown here is derived from an EMBL/GenBank/DDBJ whole genome shotgun (WGS) entry which is preliminary data.</text>
</comment>
<gene>
    <name evidence="1" type="ORF">PACLA_8A041064</name>
</gene>